<organism evidence="1 2">
    <name type="scientific">Kitasatospora indigofera</name>
    <dbReference type="NCBI Taxonomy" id="67307"/>
    <lineage>
        <taxon>Bacteria</taxon>
        <taxon>Bacillati</taxon>
        <taxon>Actinomycetota</taxon>
        <taxon>Actinomycetes</taxon>
        <taxon>Kitasatosporales</taxon>
        <taxon>Streptomycetaceae</taxon>
        <taxon>Kitasatospora</taxon>
    </lineage>
</organism>
<dbReference type="InterPro" id="IPR011990">
    <property type="entry name" value="TPR-like_helical_dom_sf"/>
</dbReference>
<name>A0A919G6I5_9ACTN</name>
<reference evidence="1" key="1">
    <citation type="journal article" date="2014" name="Int. J. Syst. Evol. Microbiol.">
        <title>Complete genome sequence of Corynebacterium casei LMG S-19264T (=DSM 44701T), isolated from a smear-ripened cheese.</title>
        <authorList>
            <consortium name="US DOE Joint Genome Institute (JGI-PGF)"/>
            <person name="Walter F."/>
            <person name="Albersmeier A."/>
            <person name="Kalinowski J."/>
            <person name="Ruckert C."/>
        </authorList>
    </citation>
    <scope>NUCLEOTIDE SEQUENCE</scope>
    <source>
        <strain evidence="1">JCM 4646</strain>
    </source>
</reference>
<dbReference type="AlphaFoldDB" id="A0A919G6I5"/>
<dbReference type="SUPFAM" id="SSF48452">
    <property type="entry name" value="TPR-like"/>
    <property type="match status" value="1"/>
</dbReference>
<reference evidence="1" key="2">
    <citation type="submission" date="2020-09" db="EMBL/GenBank/DDBJ databases">
        <authorList>
            <person name="Sun Q."/>
            <person name="Ohkuma M."/>
        </authorList>
    </citation>
    <scope>NUCLEOTIDE SEQUENCE</scope>
    <source>
        <strain evidence="1">JCM 4646</strain>
    </source>
</reference>
<evidence type="ECO:0000313" key="2">
    <source>
        <dbReference type="Proteomes" id="UP000617734"/>
    </source>
</evidence>
<evidence type="ECO:0000313" key="1">
    <source>
        <dbReference type="EMBL" id="GHH78977.1"/>
    </source>
</evidence>
<dbReference type="Gene3D" id="1.25.40.10">
    <property type="entry name" value="Tetratricopeptide repeat domain"/>
    <property type="match status" value="1"/>
</dbReference>
<protein>
    <submittedName>
        <fullName evidence="1">Tat pathway signal protein</fullName>
    </submittedName>
</protein>
<keyword evidence="2" id="KW-1185">Reference proteome</keyword>
<gene>
    <name evidence="1" type="ORF">GCM10018781_55940</name>
</gene>
<sequence>MDEAGLTLEALARATKAVAAESGVRLGTSRSAVHAWVSAGAVPAGNTPAYVAEALSRRLQRPVTVAEIGLGEDTSTDFMLLSPAAAATETGRLLVHHRRDFLARGFSAAALLAPLALDPRTATALPAAGPGRRIGSGEVTAVRQFTAAFRTSDELLGGGHGLSVAGVFLSDVLAPMLHGTYADDRVRADAFEAAAALATLVGFKCHDAGYEGAAQRHYQLAVRLAREADPDDRTGQAAWGMRALVHQALDLGQPAGTVDLAEAALARTRGRVDKRTEALLLITAARAHGASGSPHAASALIDAARDAARTGTDALPAYAAAAGPTDAVIASHTGRTLTEMGHHAAAERHYRAALTDRTDHVYRRTRALTLANIARAVAAQDRHEEAVNLLARSLDLTDGIASHRARRELLAMRPNLALYARRGIRGAADLADRASRLAAAS</sequence>
<dbReference type="Proteomes" id="UP000617734">
    <property type="component" value="Unassembled WGS sequence"/>
</dbReference>
<accession>A0A919G6I5</accession>
<comment type="caution">
    <text evidence="1">The sequence shown here is derived from an EMBL/GenBank/DDBJ whole genome shotgun (WGS) entry which is preliminary data.</text>
</comment>
<dbReference type="EMBL" id="BNBO01000040">
    <property type="protein sequence ID" value="GHH78977.1"/>
    <property type="molecule type" value="Genomic_DNA"/>
</dbReference>
<proteinExistence type="predicted"/>